<evidence type="ECO:0000256" key="1">
    <source>
        <dbReference type="ARBA" id="ARBA00009986"/>
    </source>
</evidence>
<protein>
    <recommendedName>
        <fullName evidence="3">aldehyde dehydrogenase (NAD(+))</fullName>
        <ecNumber evidence="3">1.2.1.3</ecNumber>
    </recommendedName>
</protein>
<dbReference type="PROSITE" id="PS00687">
    <property type="entry name" value="ALDEHYDE_DEHYDR_GLU"/>
    <property type="match status" value="1"/>
</dbReference>
<dbReference type="FunFam" id="3.40.605.10:FF:000007">
    <property type="entry name" value="NAD/NADP-dependent betaine aldehyde dehydrogenase"/>
    <property type="match status" value="1"/>
</dbReference>
<dbReference type="Gene3D" id="3.40.605.10">
    <property type="entry name" value="Aldehyde Dehydrogenase, Chain A, domain 1"/>
    <property type="match status" value="1"/>
</dbReference>
<name>A0A6A6CF56_ZASCE</name>
<keyword evidence="9" id="KW-1185">Reference proteome</keyword>
<dbReference type="SUPFAM" id="SSF53720">
    <property type="entry name" value="ALDH-like"/>
    <property type="match status" value="1"/>
</dbReference>
<dbReference type="InterPro" id="IPR029510">
    <property type="entry name" value="Ald_DH_CS_GLU"/>
</dbReference>
<comment type="similarity">
    <text evidence="1 6">Belongs to the aldehyde dehydrogenase family.</text>
</comment>
<dbReference type="OrthoDB" id="310895at2759"/>
<dbReference type="PANTHER" id="PTHR11699">
    <property type="entry name" value="ALDEHYDE DEHYDROGENASE-RELATED"/>
    <property type="match status" value="1"/>
</dbReference>
<proteinExistence type="inferred from homology"/>
<keyword evidence="2 6" id="KW-0560">Oxidoreductase</keyword>
<accession>A0A6A6CF56</accession>
<dbReference type="InterPro" id="IPR016161">
    <property type="entry name" value="Ald_DH/histidinol_DH"/>
</dbReference>
<dbReference type="EC" id="1.2.1.3" evidence="3"/>
<dbReference type="FunFam" id="3.40.309.10:FF:000012">
    <property type="entry name" value="Betaine aldehyde dehydrogenase"/>
    <property type="match status" value="1"/>
</dbReference>
<dbReference type="AlphaFoldDB" id="A0A6A6CF56"/>
<dbReference type="GO" id="GO:0004029">
    <property type="term" value="F:aldehyde dehydrogenase (NAD+) activity"/>
    <property type="evidence" value="ECO:0007669"/>
    <property type="project" value="UniProtKB-EC"/>
</dbReference>
<evidence type="ECO:0000313" key="9">
    <source>
        <dbReference type="Proteomes" id="UP000799537"/>
    </source>
</evidence>
<evidence type="ECO:0000256" key="2">
    <source>
        <dbReference type="ARBA" id="ARBA00023002"/>
    </source>
</evidence>
<dbReference type="Gene3D" id="3.40.309.10">
    <property type="entry name" value="Aldehyde Dehydrogenase, Chain A, domain 2"/>
    <property type="match status" value="1"/>
</dbReference>
<dbReference type="GeneID" id="54560130"/>
<dbReference type="RefSeq" id="XP_033666756.1">
    <property type="nucleotide sequence ID" value="XM_033806858.1"/>
</dbReference>
<dbReference type="Proteomes" id="UP000799537">
    <property type="component" value="Unassembled WGS sequence"/>
</dbReference>
<evidence type="ECO:0000256" key="4">
    <source>
        <dbReference type="ARBA" id="ARBA00049194"/>
    </source>
</evidence>
<comment type="catalytic activity">
    <reaction evidence="4">
        <text>an aldehyde + NAD(+) + H2O = a carboxylate + NADH + 2 H(+)</text>
        <dbReference type="Rhea" id="RHEA:16185"/>
        <dbReference type="ChEBI" id="CHEBI:15377"/>
        <dbReference type="ChEBI" id="CHEBI:15378"/>
        <dbReference type="ChEBI" id="CHEBI:17478"/>
        <dbReference type="ChEBI" id="CHEBI:29067"/>
        <dbReference type="ChEBI" id="CHEBI:57540"/>
        <dbReference type="ChEBI" id="CHEBI:57945"/>
        <dbReference type="EC" id="1.2.1.3"/>
    </reaction>
</comment>
<sequence length="491" mass="52105">MTNAHQFNSNNLASATTPFYAGAFQALIDGSSRPILSAADGSTILEVGYACVQDTAAAITAAKEAQPAWNEVLPIERGCLLRKAAQIIREHAEELASIDAYNIGSPISIMKGDAGAGANQIDFFAGLIPAVTGETHALGGDTFNYVVREPLGVVARIVASNHPLMFAAAKIAAPLAMGNTVIIKPPEQAPLSALRLAELIGHVFPPGVLSILPGGAECGSTLATHSDIAKVTLIGSAAVGRLIQKQSADTLKQTLFELGGKNALVAFPDADIDALVQGMVIGMNWSWCGQSCGSMSRVFLHDSIYDQVLGRAIEQISRSYRPGNPLDPNTTMGAMVSQAARDRVMSYIAKGQSEGAKLLLGGQKPASQETKNGCFVEPTVFGEVTQDMTIAREEIFGPVMSVIRWSGDEAKLFEQVNSVEYGLTGAVFTKDISTMHRAARKMQAGTVWINTVAKHFLGLPFGGYKQSGLGREECFDELLSMTQPKAIHVQL</sequence>
<evidence type="ECO:0000256" key="6">
    <source>
        <dbReference type="RuleBase" id="RU003345"/>
    </source>
</evidence>
<dbReference type="Pfam" id="PF00171">
    <property type="entry name" value="Aldedh"/>
    <property type="match status" value="1"/>
</dbReference>
<organism evidence="8 9">
    <name type="scientific">Zasmidium cellare ATCC 36951</name>
    <dbReference type="NCBI Taxonomy" id="1080233"/>
    <lineage>
        <taxon>Eukaryota</taxon>
        <taxon>Fungi</taxon>
        <taxon>Dikarya</taxon>
        <taxon>Ascomycota</taxon>
        <taxon>Pezizomycotina</taxon>
        <taxon>Dothideomycetes</taxon>
        <taxon>Dothideomycetidae</taxon>
        <taxon>Mycosphaerellales</taxon>
        <taxon>Mycosphaerellaceae</taxon>
        <taxon>Zasmidium</taxon>
    </lineage>
</organism>
<reference evidence="8" key="1">
    <citation type="journal article" date="2020" name="Stud. Mycol.">
        <title>101 Dothideomycetes genomes: a test case for predicting lifestyles and emergence of pathogens.</title>
        <authorList>
            <person name="Haridas S."/>
            <person name="Albert R."/>
            <person name="Binder M."/>
            <person name="Bloem J."/>
            <person name="Labutti K."/>
            <person name="Salamov A."/>
            <person name="Andreopoulos B."/>
            <person name="Baker S."/>
            <person name="Barry K."/>
            <person name="Bills G."/>
            <person name="Bluhm B."/>
            <person name="Cannon C."/>
            <person name="Castanera R."/>
            <person name="Culley D."/>
            <person name="Daum C."/>
            <person name="Ezra D."/>
            <person name="Gonzalez J."/>
            <person name="Henrissat B."/>
            <person name="Kuo A."/>
            <person name="Liang C."/>
            <person name="Lipzen A."/>
            <person name="Lutzoni F."/>
            <person name="Magnuson J."/>
            <person name="Mondo S."/>
            <person name="Nolan M."/>
            <person name="Ohm R."/>
            <person name="Pangilinan J."/>
            <person name="Park H.-J."/>
            <person name="Ramirez L."/>
            <person name="Alfaro M."/>
            <person name="Sun H."/>
            <person name="Tritt A."/>
            <person name="Yoshinaga Y."/>
            <person name="Zwiers L.-H."/>
            <person name="Turgeon B."/>
            <person name="Goodwin S."/>
            <person name="Spatafora J."/>
            <person name="Crous P."/>
            <person name="Grigoriev I."/>
        </authorList>
    </citation>
    <scope>NUCLEOTIDE SEQUENCE</scope>
    <source>
        <strain evidence="8">ATCC 36951</strain>
    </source>
</reference>
<evidence type="ECO:0000259" key="7">
    <source>
        <dbReference type="Pfam" id="PF00171"/>
    </source>
</evidence>
<evidence type="ECO:0000313" key="8">
    <source>
        <dbReference type="EMBL" id="KAF2165867.1"/>
    </source>
</evidence>
<evidence type="ECO:0000256" key="5">
    <source>
        <dbReference type="PROSITE-ProRule" id="PRU10007"/>
    </source>
</evidence>
<evidence type="ECO:0000256" key="3">
    <source>
        <dbReference type="ARBA" id="ARBA00024226"/>
    </source>
</evidence>
<feature type="domain" description="Aldehyde dehydrogenase" evidence="7">
    <location>
        <begin position="34"/>
        <end position="487"/>
    </location>
</feature>
<feature type="active site" evidence="5">
    <location>
        <position position="257"/>
    </location>
</feature>
<gene>
    <name evidence="8" type="ORF">M409DRAFT_23599</name>
</gene>
<dbReference type="EMBL" id="ML993598">
    <property type="protein sequence ID" value="KAF2165867.1"/>
    <property type="molecule type" value="Genomic_DNA"/>
</dbReference>
<dbReference type="InterPro" id="IPR016163">
    <property type="entry name" value="Ald_DH_C"/>
</dbReference>
<dbReference type="InterPro" id="IPR015590">
    <property type="entry name" value="Aldehyde_DH_dom"/>
</dbReference>
<dbReference type="InterPro" id="IPR016162">
    <property type="entry name" value="Ald_DH_N"/>
</dbReference>